<reference evidence="1" key="1">
    <citation type="journal article" date="2022" name="Int. J. Syst. Evol. Microbiol.">
        <title>Pseudomonas aegrilactucae sp. nov. and Pseudomonas morbosilactucae sp. nov., pathogens causing bacterial rot of lettuce in Japan.</title>
        <authorList>
            <person name="Sawada H."/>
            <person name="Fujikawa T."/>
            <person name="Satou M."/>
        </authorList>
    </citation>
    <scope>NUCLEOTIDE SEQUENCE</scope>
    <source>
        <strain evidence="1">0166_1</strain>
    </source>
</reference>
<evidence type="ECO:0000313" key="1">
    <source>
        <dbReference type="EMBL" id="UGS35154.1"/>
    </source>
</evidence>
<dbReference type="AlphaFoldDB" id="A0A9E6XVD7"/>
<protein>
    <submittedName>
        <fullName evidence="1">Uncharacterized protein</fullName>
    </submittedName>
</protein>
<evidence type="ECO:0000313" key="2">
    <source>
        <dbReference type="Proteomes" id="UP001162834"/>
    </source>
</evidence>
<dbReference type="KEGG" id="sbae:DSM104329_01539"/>
<organism evidence="1 2">
    <name type="scientific">Capillimicrobium parvum</name>
    <dbReference type="NCBI Taxonomy" id="2884022"/>
    <lineage>
        <taxon>Bacteria</taxon>
        <taxon>Bacillati</taxon>
        <taxon>Actinomycetota</taxon>
        <taxon>Thermoleophilia</taxon>
        <taxon>Solirubrobacterales</taxon>
        <taxon>Capillimicrobiaceae</taxon>
        <taxon>Capillimicrobium</taxon>
    </lineage>
</organism>
<dbReference type="RefSeq" id="WP_259314810.1">
    <property type="nucleotide sequence ID" value="NZ_CP087164.1"/>
</dbReference>
<name>A0A9E6XVD7_9ACTN</name>
<sequence>MASIRTQPTVEQERAAALLTLGFNTTQAFLLAATRPGGNHVETAEVQRMLEAGCSHEMAVRILL</sequence>
<accession>A0A9E6XVD7</accession>
<dbReference type="EMBL" id="CP087164">
    <property type="protein sequence ID" value="UGS35154.1"/>
    <property type="molecule type" value="Genomic_DNA"/>
</dbReference>
<dbReference type="Proteomes" id="UP001162834">
    <property type="component" value="Chromosome"/>
</dbReference>
<keyword evidence="2" id="KW-1185">Reference proteome</keyword>
<proteinExistence type="predicted"/>
<gene>
    <name evidence="1" type="ORF">DSM104329_01539</name>
</gene>